<evidence type="ECO:0000256" key="2">
    <source>
        <dbReference type="SAM" id="SignalP"/>
    </source>
</evidence>
<comment type="caution">
    <text evidence="3">The sequence shown here is derived from an EMBL/GenBank/DDBJ whole genome shotgun (WGS) entry which is preliminary data.</text>
</comment>
<keyword evidence="2" id="KW-0732">Signal</keyword>
<dbReference type="EMBL" id="JBHFFA010000001">
    <property type="protein sequence ID" value="KAL2649619.1"/>
    <property type="molecule type" value="Genomic_DNA"/>
</dbReference>
<dbReference type="Proteomes" id="UP001605036">
    <property type="component" value="Unassembled WGS sequence"/>
</dbReference>
<feature type="chain" id="PRO_5044824226" evidence="2">
    <location>
        <begin position="23"/>
        <end position="304"/>
    </location>
</feature>
<evidence type="ECO:0000313" key="4">
    <source>
        <dbReference type="Proteomes" id="UP001605036"/>
    </source>
</evidence>
<sequence length="304" mass="33880">MAWLQLSVQLTVLLMILSPMSSIFSLSDAARCGTFSQGAHATTRVNPAHTTGCRWLTAGVDAESSSGQSYTRHWVDNQSAATKISISAPGEEELESRRESSVAAAGSIDYLQRLNPRADFDDESSSTDEYLQLLQRIDLLRRLDVPVLGIWQITDDEEENCRSKAFLLGVDGDAQILKEILDFFLHLQEANSPNGEALQTDMSSPGMWQSNDDKIVMDFRSRNRALLADIPPPGIWEDAEVNDDIHWQKRRVLADISPPGMWSDDSDDLENRSQKRRLLADVSPTGSGHNSMSAVTSKLRRTMW</sequence>
<organism evidence="3 4">
    <name type="scientific">Riccia fluitans</name>
    <dbReference type="NCBI Taxonomy" id="41844"/>
    <lineage>
        <taxon>Eukaryota</taxon>
        <taxon>Viridiplantae</taxon>
        <taxon>Streptophyta</taxon>
        <taxon>Embryophyta</taxon>
        <taxon>Marchantiophyta</taxon>
        <taxon>Marchantiopsida</taxon>
        <taxon>Marchantiidae</taxon>
        <taxon>Marchantiales</taxon>
        <taxon>Ricciaceae</taxon>
        <taxon>Riccia</taxon>
    </lineage>
</organism>
<keyword evidence="4" id="KW-1185">Reference proteome</keyword>
<gene>
    <name evidence="3" type="ORF">R1flu_017747</name>
</gene>
<name>A0ABD1ZDV2_9MARC</name>
<feature type="signal peptide" evidence="2">
    <location>
        <begin position="1"/>
        <end position="22"/>
    </location>
</feature>
<proteinExistence type="predicted"/>
<feature type="compositionally biased region" description="Polar residues" evidence="1">
    <location>
        <begin position="284"/>
        <end position="296"/>
    </location>
</feature>
<protein>
    <submittedName>
        <fullName evidence="3">Uncharacterized protein</fullName>
    </submittedName>
</protein>
<accession>A0ABD1ZDV2</accession>
<reference evidence="3 4" key="1">
    <citation type="submission" date="2024-09" db="EMBL/GenBank/DDBJ databases">
        <title>Chromosome-scale assembly of Riccia fluitans.</title>
        <authorList>
            <person name="Paukszto L."/>
            <person name="Sawicki J."/>
            <person name="Karawczyk K."/>
            <person name="Piernik-Szablinska J."/>
            <person name="Szczecinska M."/>
            <person name="Mazdziarz M."/>
        </authorList>
    </citation>
    <scope>NUCLEOTIDE SEQUENCE [LARGE SCALE GENOMIC DNA]</scope>
    <source>
        <strain evidence="3">Rf_01</strain>
        <tissue evidence="3">Aerial parts of the thallus</tissue>
    </source>
</reference>
<dbReference type="AlphaFoldDB" id="A0ABD1ZDV2"/>
<evidence type="ECO:0000256" key="1">
    <source>
        <dbReference type="SAM" id="MobiDB-lite"/>
    </source>
</evidence>
<evidence type="ECO:0000313" key="3">
    <source>
        <dbReference type="EMBL" id="KAL2649619.1"/>
    </source>
</evidence>
<feature type="region of interest" description="Disordered" evidence="1">
    <location>
        <begin position="279"/>
        <end position="304"/>
    </location>
</feature>